<proteinExistence type="predicted"/>
<evidence type="ECO:0000313" key="1">
    <source>
        <dbReference type="EMBL" id="XDQ07352.1"/>
    </source>
</evidence>
<protein>
    <submittedName>
        <fullName evidence="1">Uncharacterized protein</fullName>
    </submittedName>
</protein>
<dbReference type="AlphaFoldDB" id="A0AB39MMH5"/>
<sequence length="88" mass="9579">MPLWQAARALTLTLSFVGGPKWEKKRRLTGPSTHEDDLRLLAYKVMDAAGLQQGRLTGLALRREDLVDVGHRYGFPATSACPSGSAAQ</sequence>
<dbReference type="EMBL" id="CP163431">
    <property type="protein sequence ID" value="XDQ07352.1"/>
    <property type="molecule type" value="Genomic_DNA"/>
</dbReference>
<gene>
    <name evidence="1" type="ORF">AB5J58_47335</name>
</gene>
<reference evidence="1" key="1">
    <citation type="submission" date="2024-07" db="EMBL/GenBank/DDBJ databases">
        <authorList>
            <person name="Yu S.T."/>
        </authorList>
    </citation>
    <scope>NUCLEOTIDE SEQUENCE</scope>
    <source>
        <strain evidence="1">R08</strain>
    </source>
</reference>
<name>A0AB39MMH5_9ACTN</name>
<dbReference type="RefSeq" id="WP_369192137.1">
    <property type="nucleotide sequence ID" value="NZ_CP163431.1"/>
</dbReference>
<organism evidence="1">
    <name type="scientific">Streptomyces sp. R08</name>
    <dbReference type="NCBI Taxonomy" id="3238624"/>
    <lineage>
        <taxon>Bacteria</taxon>
        <taxon>Bacillati</taxon>
        <taxon>Actinomycetota</taxon>
        <taxon>Actinomycetes</taxon>
        <taxon>Kitasatosporales</taxon>
        <taxon>Streptomycetaceae</taxon>
        <taxon>Streptomyces</taxon>
    </lineage>
</organism>
<accession>A0AB39MMH5</accession>